<keyword evidence="3" id="KW-1185">Reference proteome</keyword>
<sequence>MFAKHSTKLAHNQILYYLSGSLILINGKTRTSMSSPSKKDKEQGTGKFAFIYHPPRVLIPRTNRLKGGSGKRTVREDPAHTQKEVCAVAA</sequence>
<evidence type="ECO:0000313" key="3">
    <source>
        <dbReference type="Proteomes" id="UP001054945"/>
    </source>
</evidence>
<dbReference type="AlphaFoldDB" id="A0AAV4SBA8"/>
<dbReference type="EMBL" id="BPLR01009175">
    <property type="protein sequence ID" value="GIY30107.1"/>
    <property type="molecule type" value="Genomic_DNA"/>
</dbReference>
<evidence type="ECO:0000256" key="1">
    <source>
        <dbReference type="SAM" id="MobiDB-lite"/>
    </source>
</evidence>
<dbReference type="Proteomes" id="UP001054945">
    <property type="component" value="Unassembled WGS sequence"/>
</dbReference>
<feature type="region of interest" description="Disordered" evidence="1">
    <location>
        <begin position="61"/>
        <end position="90"/>
    </location>
</feature>
<proteinExistence type="predicted"/>
<accession>A0AAV4SBA8</accession>
<evidence type="ECO:0000313" key="2">
    <source>
        <dbReference type="EMBL" id="GIY30107.1"/>
    </source>
</evidence>
<feature type="compositionally biased region" description="Basic and acidic residues" evidence="1">
    <location>
        <begin position="73"/>
        <end position="83"/>
    </location>
</feature>
<name>A0AAV4SBA8_CAEEX</name>
<protein>
    <submittedName>
        <fullName evidence="2">Uncharacterized protein</fullName>
    </submittedName>
</protein>
<gene>
    <name evidence="2" type="ORF">CEXT_325801</name>
</gene>
<comment type="caution">
    <text evidence="2">The sequence shown here is derived from an EMBL/GenBank/DDBJ whole genome shotgun (WGS) entry which is preliminary data.</text>
</comment>
<organism evidence="2 3">
    <name type="scientific">Caerostris extrusa</name>
    <name type="common">Bark spider</name>
    <name type="synonym">Caerostris bankana</name>
    <dbReference type="NCBI Taxonomy" id="172846"/>
    <lineage>
        <taxon>Eukaryota</taxon>
        <taxon>Metazoa</taxon>
        <taxon>Ecdysozoa</taxon>
        <taxon>Arthropoda</taxon>
        <taxon>Chelicerata</taxon>
        <taxon>Arachnida</taxon>
        <taxon>Araneae</taxon>
        <taxon>Araneomorphae</taxon>
        <taxon>Entelegynae</taxon>
        <taxon>Araneoidea</taxon>
        <taxon>Araneidae</taxon>
        <taxon>Caerostris</taxon>
    </lineage>
</organism>
<reference evidence="2 3" key="1">
    <citation type="submission" date="2021-06" db="EMBL/GenBank/DDBJ databases">
        <title>Caerostris extrusa draft genome.</title>
        <authorList>
            <person name="Kono N."/>
            <person name="Arakawa K."/>
        </authorList>
    </citation>
    <scope>NUCLEOTIDE SEQUENCE [LARGE SCALE GENOMIC DNA]</scope>
</reference>